<name>A0A8U0A7J3_9EURY</name>
<keyword evidence="3" id="KW-1185">Reference proteome</keyword>
<dbReference type="PANTHER" id="PTHR43471">
    <property type="entry name" value="ABC TRANSPORTER PERMEASE"/>
    <property type="match status" value="1"/>
</dbReference>
<dbReference type="PANTHER" id="PTHR43471:SF1">
    <property type="entry name" value="ABC TRANSPORTER PERMEASE PROTEIN NOSY-RELATED"/>
    <property type="match status" value="1"/>
</dbReference>
<dbReference type="KEGG" id="haad:MW046_18110"/>
<dbReference type="GeneID" id="71930003"/>
<feature type="transmembrane region" description="Helical" evidence="1">
    <location>
        <begin position="141"/>
        <end position="162"/>
    </location>
</feature>
<protein>
    <submittedName>
        <fullName evidence="2">ABC transporter permease</fullName>
    </submittedName>
</protein>
<dbReference type="EMBL" id="CP096022">
    <property type="protein sequence ID" value="UPM44974.1"/>
    <property type="molecule type" value="Genomic_DNA"/>
</dbReference>
<organism evidence="2 3">
    <name type="scientific">Halocatena salina</name>
    <dbReference type="NCBI Taxonomy" id="2934340"/>
    <lineage>
        <taxon>Archaea</taxon>
        <taxon>Methanobacteriati</taxon>
        <taxon>Methanobacteriota</taxon>
        <taxon>Stenosarchaea group</taxon>
        <taxon>Halobacteria</taxon>
        <taxon>Halobacteriales</taxon>
        <taxon>Natronomonadaceae</taxon>
        <taxon>Halocatena</taxon>
    </lineage>
</organism>
<keyword evidence="1" id="KW-0472">Membrane</keyword>
<evidence type="ECO:0000313" key="2">
    <source>
        <dbReference type="EMBL" id="UPM44974.1"/>
    </source>
</evidence>
<proteinExistence type="predicted"/>
<evidence type="ECO:0000313" key="3">
    <source>
        <dbReference type="Proteomes" id="UP000831768"/>
    </source>
</evidence>
<keyword evidence="1" id="KW-0812">Transmembrane</keyword>
<feature type="transmembrane region" description="Helical" evidence="1">
    <location>
        <begin position="174"/>
        <end position="194"/>
    </location>
</feature>
<geneLocation type="plasmid" evidence="2 3">
    <name>unnamed3</name>
</geneLocation>
<dbReference type="RefSeq" id="WP_247995628.1">
    <property type="nucleotide sequence ID" value="NZ_CP096022.1"/>
</dbReference>
<gene>
    <name evidence="2" type="ORF">MW046_18110</name>
</gene>
<reference evidence="2" key="1">
    <citation type="submission" date="2022-04" db="EMBL/GenBank/DDBJ databases">
        <title>Halocatena sp. nov., isolated from a salt lake.</title>
        <authorList>
            <person name="Cui H.-L."/>
        </authorList>
    </citation>
    <scope>NUCLEOTIDE SEQUENCE</scope>
    <source>
        <strain evidence="2">AD-1</strain>
        <plasmid evidence="2">unnamed3</plasmid>
    </source>
</reference>
<evidence type="ECO:0000256" key="1">
    <source>
        <dbReference type="SAM" id="Phobius"/>
    </source>
</evidence>
<dbReference type="AlphaFoldDB" id="A0A8U0A7J3"/>
<dbReference type="GO" id="GO:0005886">
    <property type="term" value="C:plasma membrane"/>
    <property type="evidence" value="ECO:0007669"/>
    <property type="project" value="UniProtKB-SubCell"/>
</dbReference>
<dbReference type="Pfam" id="PF12679">
    <property type="entry name" value="ABC2_membrane_2"/>
    <property type="match status" value="1"/>
</dbReference>
<keyword evidence="1" id="KW-1133">Transmembrane helix</keyword>
<feature type="transmembrane region" description="Helical" evidence="1">
    <location>
        <begin position="107"/>
        <end position="129"/>
    </location>
</feature>
<sequence length="274" mass="29985">MGTLTVARKEFEDAVKSRALIVMTTLFAVALAVLVYFQLYVAQEAQTTELRTAEDVVSWITTQLTILVPVLGTMLGYKAIVGERESGSLKLLLTLPHTRRDVVLGKFLGRSAVVVLSVLAGFAVVGIQFAASSDLFSVSVYAIAAVKTAIIGVVFVAIAMAFSTAMRSSMMAMWGAIGLVLLFVFLWDSVLVLFESFVERTPENSPVGPISALPDWYYLIERLNPRHAFEDVTPFSVDSGAFYLEPWFAGVILGVWLIVPLGLAYLRFERSDLS</sequence>
<dbReference type="Proteomes" id="UP000831768">
    <property type="component" value="Plasmid unnamed3"/>
</dbReference>
<feature type="transmembrane region" description="Helical" evidence="1">
    <location>
        <begin position="59"/>
        <end position="80"/>
    </location>
</feature>
<dbReference type="GO" id="GO:0140359">
    <property type="term" value="F:ABC-type transporter activity"/>
    <property type="evidence" value="ECO:0007669"/>
    <property type="project" value="InterPro"/>
</dbReference>
<feature type="transmembrane region" description="Helical" evidence="1">
    <location>
        <begin position="20"/>
        <end position="39"/>
    </location>
</feature>
<feature type="transmembrane region" description="Helical" evidence="1">
    <location>
        <begin position="247"/>
        <end position="266"/>
    </location>
</feature>
<accession>A0A8U0A7J3</accession>
<keyword evidence="2" id="KW-0614">Plasmid</keyword>